<dbReference type="AlphaFoldDB" id="A0A834WWQ3"/>
<protein>
    <submittedName>
        <fullName evidence="1">Uncharacterized protein</fullName>
    </submittedName>
</protein>
<evidence type="ECO:0000313" key="1">
    <source>
        <dbReference type="EMBL" id="KAF7833308.1"/>
    </source>
</evidence>
<dbReference type="Proteomes" id="UP000634136">
    <property type="component" value="Unassembled WGS sequence"/>
</dbReference>
<keyword evidence="2" id="KW-1185">Reference proteome</keyword>
<evidence type="ECO:0000313" key="2">
    <source>
        <dbReference type="Proteomes" id="UP000634136"/>
    </source>
</evidence>
<dbReference type="EMBL" id="JAAIUW010000005">
    <property type="protein sequence ID" value="KAF7833308.1"/>
    <property type="molecule type" value="Genomic_DNA"/>
</dbReference>
<accession>A0A834WWQ3</accession>
<comment type="caution">
    <text evidence="1">The sequence shown here is derived from an EMBL/GenBank/DDBJ whole genome shotgun (WGS) entry which is preliminary data.</text>
</comment>
<gene>
    <name evidence="1" type="ORF">G2W53_015641</name>
</gene>
<organism evidence="1 2">
    <name type="scientific">Senna tora</name>
    <dbReference type="NCBI Taxonomy" id="362788"/>
    <lineage>
        <taxon>Eukaryota</taxon>
        <taxon>Viridiplantae</taxon>
        <taxon>Streptophyta</taxon>
        <taxon>Embryophyta</taxon>
        <taxon>Tracheophyta</taxon>
        <taxon>Spermatophyta</taxon>
        <taxon>Magnoliopsida</taxon>
        <taxon>eudicotyledons</taxon>
        <taxon>Gunneridae</taxon>
        <taxon>Pentapetalae</taxon>
        <taxon>rosids</taxon>
        <taxon>fabids</taxon>
        <taxon>Fabales</taxon>
        <taxon>Fabaceae</taxon>
        <taxon>Caesalpinioideae</taxon>
        <taxon>Cassia clade</taxon>
        <taxon>Senna</taxon>
    </lineage>
</organism>
<reference evidence="1" key="1">
    <citation type="submission" date="2020-09" db="EMBL/GenBank/DDBJ databases">
        <title>Genome-Enabled Discovery of Anthraquinone Biosynthesis in Senna tora.</title>
        <authorList>
            <person name="Kang S.-H."/>
            <person name="Pandey R.P."/>
            <person name="Lee C.-M."/>
            <person name="Sim J.-S."/>
            <person name="Jeong J.-T."/>
            <person name="Choi B.-S."/>
            <person name="Jung M."/>
            <person name="Ginzburg D."/>
            <person name="Zhao K."/>
            <person name="Won S.Y."/>
            <person name="Oh T.-J."/>
            <person name="Yu Y."/>
            <person name="Kim N.-H."/>
            <person name="Lee O.R."/>
            <person name="Lee T.-H."/>
            <person name="Bashyal P."/>
            <person name="Kim T.-S."/>
            <person name="Lee W.-H."/>
            <person name="Kawkins C."/>
            <person name="Kim C.-K."/>
            <person name="Kim J.S."/>
            <person name="Ahn B.O."/>
            <person name="Rhee S.Y."/>
            <person name="Sohng J.K."/>
        </authorList>
    </citation>
    <scope>NUCLEOTIDE SEQUENCE</scope>
    <source>
        <tissue evidence="1">Leaf</tissue>
    </source>
</reference>
<name>A0A834WWQ3_9FABA</name>
<proteinExistence type="predicted"/>
<sequence length="72" mass="8283">MVSQIRTRVRRDTWRIQHPAKLVKRSGVFQICEHGGRALWNMLLDIRDVIGSQPGRVILEVPFSATPEGWLC</sequence>